<dbReference type="OrthoDB" id="10552390at2759"/>
<accession>A0A194WYX9</accession>
<dbReference type="GeneID" id="28823011"/>
<dbReference type="EMBL" id="KQ947422">
    <property type="protein sequence ID" value="KUJ13168.1"/>
    <property type="molecule type" value="Genomic_DNA"/>
</dbReference>
<sequence length="165" mass="19255">MASTAIHTSPMYHRFHNIAEDVIYRQNTFEIWDSDLWFDGFIYGLSPFARNNPANLRVQWPIPPTERPEQILGWIAHCSGVKRLEFFCFSQRVSISALQFLDRLPIENIWFETSTCQVPNLAALRYPNGVPSRHRIHRMVRAQSTQTDINTDFQTQGGLEGFRRE</sequence>
<dbReference type="RefSeq" id="XP_018067523.1">
    <property type="nucleotide sequence ID" value="XM_018213285.1"/>
</dbReference>
<gene>
    <name evidence="1" type="ORF">LY89DRAFT_672408</name>
</gene>
<dbReference type="InParanoid" id="A0A194WYX9"/>
<dbReference type="KEGG" id="psco:LY89DRAFT_672408"/>
<evidence type="ECO:0000313" key="2">
    <source>
        <dbReference type="Proteomes" id="UP000070700"/>
    </source>
</evidence>
<dbReference type="AlphaFoldDB" id="A0A194WYX9"/>
<protein>
    <submittedName>
        <fullName evidence="1">Uncharacterized protein</fullName>
    </submittedName>
</protein>
<name>A0A194WYX9_MOLSC</name>
<reference evidence="1 2" key="1">
    <citation type="submission" date="2015-10" db="EMBL/GenBank/DDBJ databases">
        <title>Full genome of DAOMC 229536 Phialocephala scopiformis, a fungal endophyte of spruce producing the potent anti-insectan compound rugulosin.</title>
        <authorList>
            <consortium name="DOE Joint Genome Institute"/>
            <person name="Walker A.K."/>
            <person name="Frasz S.L."/>
            <person name="Seifert K.A."/>
            <person name="Miller J.D."/>
            <person name="Mondo S.J."/>
            <person name="Labutti K."/>
            <person name="Lipzen A."/>
            <person name="Dockter R."/>
            <person name="Kennedy M."/>
            <person name="Grigoriev I.V."/>
            <person name="Spatafora J.W."/>
        </authorList>
    </citation>
    <scope>NUCLEOTIDE SEQUENCE [LARGE SCALE GENOMIC DNA]</scope>
    <source>
        <strain evidence="1 2">CBS 120377</strain>
    </source>
</reference>
<keyword evidence="2" id="KW-1185">Reference proteome</keyword>
<dbReference type="Proteomes" id="UP000070700">
    <property type="component" value="Unassembled WGS sequence"/>
</dbReference>
<proteinExistence type="predicted"/>
<organism evidence="1 2">
    <name type="scientific">Mollisia scopiformis</name>
    <name type="common">Conifer needle endophyte fungus</name>
    <name type="synonym">Phialocephala scopiformis</name>
    <dbReference type="NCBI Taxonomy" id="149040"/>
    <lineage>
        <taxon>Eukaryota</taxon>
        <taxon>Fungi</taxon>
        <taxon>Dikarya</taxon>
        <taxon>Ascomycota</taxon>
        <taxon>Pezizomycotina</taxon>
        <taxon>Leotiomycetes</taxon>
        <taxon>Helotiales</taxon>
        <taxon>Mollisiaceae</taxon>
        <taxon>Mollisia</taxon>
    </lineage>
</organism>
<evidence type="ECO:0000313" key="1">
    <source>
        <dbReference type="EMBL" id="KUJ13168.1"/>
    </source>
</evidence>